<evidence type="ECO:0000256" key="1">
    <source>
        <dbReference type="SAM" id="Coils"/>
    </source>
</evidence>
<name>A0ABV4BQD6_9CLOT</name>
<keyword evidence="3" id="KW-1185">Reference proteome</keyword>
<sequence length="86" mass="10188">MDKEAKQMFELVLQKLDNMEGKQDSMERKLDEMYLIQRSLEENIKVTRAEQDKMTYILSDIQGKVTKLTEKVDEHEAVIEQIRAIK</sequence>
<dbReference type="EMBL" id="JBGEWD010000008">
    <property type="protein sequence ID" value="MEY8000442.1"/>
    <property type="molecule type" value="Genomic_DNA"/>
</dbReference>
<accession>A0ABV4BQD6</accession>
<reference evidence="2 3" key="1">
    <citation type="submission" date="2024-08" db="EMBL/GenBank/DDBJ databases">
        <title>Clostridium lapicellarii sp. nov., and Clostridium renhuaiense sp. nov., two species isolated from the mud in a fermentation cellar used for producing sauce-flavour Chinese liquors.</title>
        <authorList>
            <person name="Yang F."/>
            <person name="Wang H."/>
            <person name="Chen L.Q."/>
            <person name="Zhou N."/>
            <person name="Lu J.J."/>
            <person name="Pu X.X."/>
            <person name="Wan B."/>
            <person name="Wang L."/>
            <person name="Liu S.J."/>
        </authorList>
    </citation>
    <scope>NUCLEOTIDE SEQUENCE [LARGE SCALE GENOMIC DNA]</scope>
    <source>
        <strain evidence="2 3">MT-5</strain>
    </source>
</reference>
<keyword evidence="1" id="KW-0175">Coiled coil</keyword>
<evidence type="ECO:0000313" key="2">
    <source>
        <dbReference type="EMBL" id="MEY8000442.1"/>
    </source>
</evidence>
<organism evidence="2 3">
    <name type="scientific">Clostridium moutaii</name>
    <dbReference type="NCBI Taxonomy" id="3240932"/>
    <lineage>
        <taxon>Bacteria</taxon>
        <taxon>Bacillati</taxon>
        <taxon>Bacillota</taxon>
        <taxon>Clostridia</taxon>
        <taxon>Eubacteriales</taxon>
        <taxon>Clostridiaceae</taxon>
        <taxon>Clostridium</taxon>
    </lineage>
</organism>
<feature type="coiled-coil region" evidence="1">
    <location>
        <begin position="58"/>
        <end position="85"/>
    </location>
</feature>
<protein>
    <submittedName>
        <fullName evidence="2">Uncharacterized protein</fullName>
    </submittedName>
</protein>
<comment type="caution">
    <text evidence="2">The sequence shown here is derived from an EMBL/GenBank/DDBJ whole genome shotgun (WGS) entry which is preliminary data.</text>
</comment>
<proteinExistence type="predicted"/>
<gene>
    <name evidence="2" type="ORF">AB8U03_09595</name>
</gene>
<evidence type="ECO:0000313" key="3">
    <source>
        <dbReference type="Proteomes" id="UP001564657"/>
    </source>
</evidence>
<dbReference type="RefSeq" id="WP_369704337.1">
    <property type="nucleotide sequence ID" value="NZ_JBGEWD010000008.1"/>
</dbReference>
<dbReference type="Proteomes" id="UP001564657">
    <property type="component" value="Unassembled WGS sequence"/>
</dbReference>